<dbReference type="InterPro" id="IPR013083">
    <property type="entry name" value="Znf_RING/FYVE/PHD"/>
</dbReference>
<dbReference type="PANTHER" id="PTHR13793:SF150">
    <property type="entry name" value="PHD FINGER PROTEIN 14"/>
    <property type="match status" value="1"/>
</dbReference>
<feature type="region of interest" description="Disordered" evidence="6">
    <location>
        <begin position="1"/>
        <end position="28"/>
    </location>
</feature>
<dbReference type="InterPro" id="IPR011011">
    <property type="entry name" value="Znf_FYVE_PHD"/>
</dbReference>
<feature type="compositionally biased region" description="Basic residues" evidence="6">
    <location>
        <begin position="787"/>
        <end position="799"/>
    </location>
</feature>
<dbReference type="InterPro" id="IPR034732">
    <property type="entry name" value="EPHD"/>
</dbReference>
<dbReference type="InterPro" id="IPR019787">
    <property type="entry name" value="Znf_PHD-finger"/>
</dbReference>
<organism evidence="9 10">
    <name type="scientific">Elysia marginata</name>
    <dbReference type="NCBI Taxonomy" id="1093978"/>
    <lineage>
        <taxon>Eukaryota</taxon>
        <taxon>Metazoa</taxon>
        <taxon>Spiralia</taxon>
        <taxon>Lophotrochozoa</taxon>
        <taxon>Mollusca</taxon>
        <taxon>Gastropoda</taxon>
        <taxon>Heterobranchia</taxon>
        <taxon>Euthyneura</taxon>
        <taxon>Panpulmonata</taxon>
        <taxon>Sacoglossa</taxon>
        <taxon>Placobranchoidea</taxon>
        <taxon>Plakobranchidae</taxon>
        <taxon>Elysia</taxon>
    </lineage>
</organism>
<dbReference type="InterPro" id="IPR050701">
    <property type="entry name" value="Histone_Mod_Regulator"/>
</dbReference>
<keyword evidence="2 4" id="KW-0863">Zinc-finger</keyword>
<dbReference type="GO" id="GO:0006357">
    <property type="term" value="P:regulation of transcription by RNA polymerase II"/>
    <property type="evidence" value="ECO:0007669"/>
    <property type="project" value="TreeGrafter"/>
</dbReference>
<protein>
    <submittedName>
        <fullName evidence="9">PHD finger protein 14</fullName>
    </submittedName>
</protein>
<dbReference type="GO" id="GO:0008270">
    <property type="term" value="F:zinc ion binding"/>
    <property type="evidence" value="ECO:0007669"/>
    <property type="project" value="UniProtKB-KW"/>
</dbReference>
<dbReference type="Proteomes" id="UP000762676">
    <property type="component" value="Unassembled WGS sequence"/>
</dbReference>
<dbReference type="PANTHER" id="PTHR13793">
    <property type="entry name" value="PHD FINGER PROTEINS"/>
    <property type="match status" value="1"/>
</dbReference>
<proteinExistence type="predicted"/>
<dbReference type="CDD" id="cd15674">
    <property type="entry name" value="ePHD_PHF14"/>
    <property type="match status" value="1"/>
</dbReference>
<dbReference type="PROSITE" id="PS51805">
    <property type="entry name" value="EPHD"/>
    <property type="match status" value="1"/>
</dbReference>
<feature type="domain" description="PHD-type" evidence="8">
    <location>
        <begin position="352"/>
        <end position="471"/>
    </location>
</feature>
<feature type="coiled-coil region" evidence="5">
    <location>
        <begin position="597"/>
        <end position="645"/>
    </location>
</feature>
<feature type="domain" description="PHD-type" evidence="7">
    <location>
        <begin position="690"/>
        <end position="744"/>
    </location>
</feature>
<evidence type="ECO:0000259" key="8">
    <source>
        <dbReference type="PROSITE" id="PS51805"/>
    </source>
</evidence>
<evidence type="ECO:0000256" key="5">
    <source>
        <dbReference type="SAM" id="Coils"/>
    </source>
</evidence>
<dbReference type="Pfam" id="PF00628">
    <property type="entry name" value="PHD"/>
    <property type="match status" value="3"/>
</dbReference>
<feature type="compositionally biased region" description="Acidic residues" evidence="6">
    <location>
        <begin position="85"/>
        <end position="118"/>
    </location>
</feature>
<feature type="compositionally biased region" description="Low complexity" evidence="6">
    <location>
        <begin position="239"/>
        <end position="250"/>
    </location>
</feature>
<feature type="compositionally biased region" description="Acidic residues" evidence="6">
    <location>
        <begin position="60"/>
        <end position="71"/>
    </location>
</feature>
<dbReference type="Pfam" id="PF13832">
    <property type="entry name" value="zf-HC5HC2H_2"/>
    <property type="match status" value="1"/>
</dbReference>
<feature type="domain" description="PHD-type" evidence="7">
    <location>
        <begin position="886"/>
        <end position="939"/>
    </location>
</feature>
<evidence type="ECO:0000256" key="3">
    <source>
        <dbReference type="ARBA" id="ARBA00022833"/>
    </source>
</evidence>
<comment type="caution">
    <text evidence="9">The sequence shown here is derived from an EMBL/GenBank/DDBJ whole genome shotgun (WGS) entry which is preliminary data.</text>
</comment>
<dbReference type="InterPro" id="IPR019786">
    <property type="entry name" value="Zinc_finger_PHD-type_CS"/>
</dbReference>
<gene>
    <name evidence="9" type="ORF">ElyMa_000560100</name>
</gene>
<keyword evidence="10" id="KW-1185">Reference proteome</keyword>
<dbReference type="PROSITE" id="PS01359">
    <property type="entry name" value="ZF_PHD_1"/>
    <property type="match status" value="2"/>
</dbReference>
<feature type="compositionally biased region" description="Basic and acidic residues" evidence="6">
    <location>
        <begin position="1"/>
        <end position="10"/>
    </location>
</feature>
<keyword evidence="1" id="KW-0479">Metal-binding</keyword>
<sequence length="992" mass="109749">MAAPMKDEKSVSVNDNETSNNPSIHPSVNFLYKTMLQRDPGKRRVKPVADNLVQINFGGLEDEDSEEDSDFDILQQPQGSAAMDSFDEDDEEESLGSDEMKEDNEEPYDNTEDKDMNDEGSVASENRKNRETETNGSQSAAADKGNEDEDEDEKLASESGSEQEDDEMEETSDEFESDEDDSDEDAEDEGDNDDDDDDDEGSVKDESSKIKGLGQVLDMIDSDEDDEDYVPKKKKKKSSAPPAQKTASTPKKSKVKSKKVATAEKSKASTESTSAALSVVEATPQARIKVIVCCVCLSDRSADEDEIVECDNCGIAVHEGCYGISESHSHASTVSSASTEPWFCDACKANADPVCELCPNSGGIFKETDNGKWVHIVCALYTPGVAFGDVDRLSLVTLFEMPYSKWGAKECSLCEDSRFSQTGVCINCDAGMCKAYFHVTCAQREGLLAEVTPEDAMEVADPFFAYCKLHADKMTSKIKRRNWLAIQSHVKTHKPSAVEDGAEKLRFQRKLQHHRDKHGAAKLKKPPAWVPAQKMVRHLHTSPSAVRSFLKKAELMGVITQSQTTPIESQEIRKKTQGQPAFSGDFITYYMERNLKIDNLKTLSTELSAQNKTLQTQEVTVRRKYDKLTKTVKELQVKGTSLRKEGESLCGMLQNIYGKPVPNIPEIFKAKKRTRSPSKKETAAPESVIIHSCGICGKTKQQHLMAKCDSCKKHFHLGCLNPPLTRMPKKTKLFGWQCSFCALSSSDGSVKSAPDPDQPRKLRETIKEPDKFFHMSHVQASLDSQRKKSMLNRRSKQRRQTAQARRDHRQKQLRKNSASESSRKKPSTGSSPGKAKGKKSASPKKLSGNVDGAADPSVQPSPSKRTAGKVSVKKDTVKAADVPIVDIMCVVCNGAGTLTDTIRCDECKLFYHLACLDPPMKKSPKVRGYVWHCEACDMDESSEDDGPPRRKKLKNEKQQPEALKSPITLASGREGREASNSILFDIDVSSDD</sequence>
<evidence type="ECO:0000256" key="2">
    <source>
        <dbReference type="ARBA" id="ARBA00022771"/>
    </source>
</evidence>
<feature type="region of interest" description="Disordered" evidence="6">
    <location>
        <begin position="938"/>
        <end position="974"/>
    </location>
</feature>
<reference evidence="9 10" key="1">
    <citation type="journal article" date="2021" name="Elife">
        <title>Chloroplast acquisition without the gene transfer in kleptoplastic sea slugs, Plakobranchus ocellatus.</title>
        <authorList>
            <person name="Maeda T."/>
            <person name="Takahashi S."/>
            <person name="Yoshida T."/>
            <person name="Shimamura S."/>
            <person name="Takaki Y."/>
            <person name="Nagai Y."/>
            <person name="Toyoda A."/>
            <person name="Suzuki Y."/>
            <person name="Arimoto A."/>
            <person name="Ishii H."/>
            <person name="Satoh N."/>
            <person name="Nishiyama T."/>
            <person name="Hasebe M."/>
            <person name="Maruyama T."/>
            <person name="Minagawa J."/>
            <person name="Obokata J."/>
            <person name="Shigenobu S."/>
        </authorList>
    </citation>
    <scope>NUCLEOTIDE SEQUENCE [LARGE SCALE GENOMIC DNA]</scope>
</reference>
<dbReference type="SMART" id="SM00249">
    <property type="entry name" value="PHD"/>
    <property type="match status" value="4"/>
</dbReference>
<feature type="domain" description="PHD-type" evidence="7">
    <location>
        <begin position="290"/>
        <end position="350"/>
    </location>
</feature>
<dbReference type="Gene3D" id="2.30.30.1150">
    <property type="match status" value="1"/>
</dbReference>
<evidence type="ECO:0000256" key="6">
    <source>
        <dbReference type="SAM" id="MobiDB-lite"/>
    </source>
</evidence>
<evidence type="ECO:0000259" key="7">
    <source>
        <dbReference type="PROSITE" id="PS50016"/>
    </source>
</evidence>
<evidence type="ECO:0000313" key="9">
    <source>
        <dbReference type="EMBL" id="GFR79593.1"/>
    </source>
</evidence>
<dbReference type="AlphaFoldDB" id="A0AAV4G3Q9"/>
<dbReference type="InterPro" id="IPR001965">
    <property type="entry name" value="Znf_PHD"/>
</dbReference>
<dbReference type="CDD" id="cd15562">
    <property type="entry name" value="PHD2_PHF14"/>
    <property type="match status" value="1"/>
</dbReference>
<dbReference type="Gene3D" id="3.30.40.10">
    <property type="entry name" value="Zinc/RING finger domain, C3HC4 (zinc finger)"/>
    <property type="match status" value="3"/>
</dbReference>
<name>A0AAV4G3Q9_9GAST</name>
<dbReference type="EMBL" id="BMAT01001094">
    <property type="protein sequence ID" value="GFR79593.1"/>
    <property type="molecule type" value="Genomic_DNA"/>
</dbReference>
<keyword evidence="5" id="KW-0175">Coiled coil</keyword>
<feature type="compositionally biased region" description="Acidic residues" evidence="6">
    <location>
        <begin position="161"/>
        <end position="200"/>
    </location>
</feature>
<dbReference type="CDD" id="cd15561">
    <property type="entry name" value="PHD1_PHF14"/>
    <property type="match status" value="1"/>
</dbReference>
<accession>A0AAV4G3Q9</accession>
<keyword evidence="3" id="KW-0862">Zinc</keyword>
<dbReference type="CDD" id="cd15563">
    <property type="entry name" value="PHD3_PHF14"/>
    <property type="match status" value="1"/>
</dbReference>
<evidence type="ECO:0000313" key="10">
    <source>
        <dbReference type="Proteomes" id="UP000762676"/>
    </source>
</evidence>
<feature type="compositionally biased region" description="Polar residues" evidence="6">
    <location>
        <begin position="11"/>
        <end position="26"/>
    </location>
</feature>
<feature type="region of interest" description="Disordered" evidence="6">
    <location>
        <begin position="57"/>
        <end position="276"/>
    </location>
</feature>
<dbReference type="SUPFAM" id="SSF57903">
    <property type="entry name" value="FYVE/PHD zinc finger"/>
    <property type="match status" value="3"/>
</dbReference>
<dbReference type="PROSITE" id="PS50016">
    <property type="entry name" value="ZF_PHD_2"/>
    <property type="match status" value="3"/>
</dbReference>
<evidence type="ECO:0000256" key="1">
    <source>
        <dbReference type="ARBA" id="ARBA00022723"/>
    </source>
</evidence>
<feature type="region of interest" description="Disordered" evidence="6">
    <location>
        <begin position="767"/>
        <end position="874"/>
    </location>
</feature>
<evidence type="ECO:0000256" key="4">
    <source>
        <dbReference type="PROSITE-ProRule" id="PRU00146"/>
    </source>
</evidence>